<gene>
    <name evidence="1" type="ORF">SDC9_191463</name>
</gene>
<protein>
    <recommendedName>
        <fullName evidence="2">Alkaline shock protein 23</fullName>
    </recommendedName>
</protein>
<dbReference type="InterPro" id="IPR005531">
    <property type="entry name" value="Asp23"/>
</dbReference>
<dbReference type="EMBL" id="VSSQ01102627">
    <property type="protein sequence ID" value="MPN43902.1"/>
    <property type="molecule type" value="Genomic_DNA"/>
</dbReference>
<comment type="caution">
    <text evidence="1">The sequence shown here is derived from an EMBL/GenBank/DDBJ whole genome shotgun (WGS) entry which is preliminary data.</text>
</comment>
<dbReference type="Pfam" id="PF03780">
    <property type="entry name" value="Asp23"/>
    <property type="match status" value="1"/>
</dbReference>
<name>A0A645HZJ0_9ZZZZ</name>
<sequence length="122" mass="13077">MNERIHEGAVGTLRISKEVLVTIAGTAASEVEGVESLAASPVDFKGMLSRRSFPKAVNIALNDDMAEITLHLVLKRGVKIPVISEKVQKAVKESIQSMTAITVSKVNIFVEGIAYEAGEQQA</sequence>
<dbReference type="PANTHER" id="PTHR34297">
    <property type="entry name" value="HYPOTHETICAL CYTOSOLIC PROTEIN-RELATED"/>
    <property type="match status" value="1"/>
</dbReference>
<proteinExistence type="predicted"/>
<accession>A0A645HZJ0</accession>
<evidence type="ECO:0000313" key="1">
    <source>
        <dbReference type="EMBL" id="MPN43902.1"/>
    </source>
</evidence>
<organism evidence="1">
    <name type="scientific">bioreactor metagenome</name>
    <dbReference type="NCBI Taxonomy" id="1076179"/>
    <lineage>
        <taxon>unclassified sequences</taxon>
        <taxon>metagenomes</taxon>
        <taxon>ecological metagenomes</taxon>
    </lineage>
</organism>
<reference evidence="1" key="1">
    <citation type="submission" date="2019-08" db="EMBL/GenBank/DDBJ databases">
        <authorList>
            <person name="Kucharzyk K."/>
            <person name="Murdoch R.W."/>
            <person name="Higgins S."/>
            <person name="Loffler F."/>
        </authorList>
    </citation>
    <scope>NUCLEOTIDE SEQUENCE</scope>
</reference>
<evidence type="ECO:0008006" key="2">
    <source>
        <dbReference type="Google" id="ProtNLM"/>
    </source>
</evidence>
<dbReference type="AlphaFoldDB" id="A0A645HZJ0"/>